<proteinExistence type="predicted"/>
<sequence length="97" mass="10540">REERKFKQKVLGSNKTQEAATNVPTTTAGTGEESTNEEFVRQAHHRPTKAFVQPSRLTDSSVVSVPGPSSASDNTIGQSAHQQLPSNIPQLQDKMPL</sequence>
<dbReference type="AlphaFoldDB" id="E3LSP0"/>
<dbReference type="InParanoid" id="E3LSP0"/>
<keyword evidence="3" id="KW-1185">Reference proteome</keyword>
<feature type="compositionally biased region" description="Low complexity" evidence="1">
    <location>
        <begin position="60"/>
        <end position="72"/>
    </location>
</feature>
<dbReference type="Proteomes" id="UP000008281">
    <property type="component" value="Unassembled WGS sequence"/>
</dbReference>
<feature type="region of interest" description="Disordered" evidence="1">
    <location>
        <begin position="1"/>
        <end position="97"/>
    </location>
</feature>
<protein>
    <submittedName>
        <fullName evidence="2">Uncharacterized protein</fullName>
    </submittedName>
</protein>
<feature type="compositionally biased region" description="Polar residues" evidence="1">
    <location>
        <begin position="73"/>
        <end position="90"/>
    </location>
</feature>
<accession>E3LSP0</accession>
<feature type="compositionally biased region" description="Polar residues" evidence="1">
    <location>
        <begin position="11"/>
        <end position="33"/>
    </location>
</feature>
<evidence type="ECO:0000256" key="1">
    <source>
        <dbReference type="SAM" id="MobiDB-lite"/>
    </source>
</evidence>
<name>E3LSP0_CAERE</name>
<reference evidence="2" key="1">
    <citation type="submission" date="2007-07" db="EMBL/GenBank/DDBJ databases">
        <title>PCAP assembly of the Caenorhabditis remanei genome.</title>
        <authorList>
            <consortium name="The Caenorhabditis remanei Sequencing Consortium"/>
            <person name="Wilson R.K."/>
        </authorList>
    </citation>
    <scope>NUCLEOTIDE SEQUENCE [LARGE SCALE GENOMIC DNA]</scope>
    <source>
        <strain evidence="2">PB4641</strain>
    </source>
</reference>
<organism evidence="3">
    <name type="scientific">Caenorhabditis remanei</name>
    <name type="common">Caenorhabditis vulgaris</name>
    <dbReference type="NCBI Taxonomy" id="31234"/>
    <lineage>
        <taxon>Eukaryota</taxon>
        <taxon>Metazoa</taxon>
        <taxon>Ecdysozoa</taxon>
        <taxon>Nematoda</taxon>
        <taxon>Chromadorea</taxon>
        <taxon>Rhabditida</taxon>
        <taxon>Rhabditina</taxon>
        <taxon>Rhabditomorpha</taxon>
        <taxon>Rhabditoidea</taxon>
        <taxon>Rhabditidae</taxon>
        <taxon>Peloderinae</taxon>
        <taxon>Caenorhabditis</taxon>
    </lineage>
</organism>
<evidence type="ECO:0000313" key="2">
    <source>
        <dbReference type="EMBL" id="EFP09167.1"/>
    </source>
</evidence>
<gene>
    <name evidence="2" type="ORF">CRE_25061</name>
</gene>
<evidence type="ECO:0000313" key="3">
    <source>
        <dbReference type="Proteomes" id="UP000008281"/>
    </source>
</evidence>
<feature type="non-terminal residue" evidence="2">
    <location>
        <position position="1"/>
    </location>
</feature>
<dbReference type="HOGENOM" id="CLU_2352526_0_0_1"/>
<dbReference type="EMBL" id="DS268414">
    <property type="protein sequence ID" value="EFP09167.1"/>
    <property type="molecule type" value="Genomic_DNA"/>
</dbReference>